<evidence type="ECO:0000256" key="1">
    <source>
        <dbReference type="ARBA" id="ARBA00001973"/>
    </source>
</evidence>
<evidence type="ECO:0000256" key="15">
    <source>
        <dbReference type="ARBA" id="ARBA00047174"/>
    </source>
</evidence>
<name>A0AAE0LWU8_9PEZI</name>
<keyword evidence="4" id="KW-0479">Metal-binding</keyword>
<keyword evidence="3" id="KW-0964">Secreted</keyword>
<evidence type="ECO:0000256" key="5">
    <source>
        <dbReference type="ARBA" id="ARBA00022729"/>
    </source>
</evidence>
<keyword evidence="8" id="KW-0186">Copper</keyword>
<proteinExistence type="inferred from homology"/>
<feature type="chain" id="PRO_5042171934" description="lytic cellulose monooxygenase (C4-dehydrogenating)" evidence="16">
    <location>
        <begin position="20"/>
        <end position="330"/>
    </location>
</feature>
<protein>
    <recommendedName>
        <fullName evidence="15">lytic cellulose monooxygenase (C4-dehydrogenating)</fullName>
        <ecNumber evidence="15">1.14.99.56</ecNumber>
    </recommendedName>
</protein>
<evidence type="ECO:0000256" key="4">
    <source>
        <dbReference type="ARBA" id="ARBA00022723"/>
    </source>
</evidence>
<organism evidence="18 19">
    <name type="scientific">Chaetomium fimeti</name>
    <dbReference type="NCBI Taxonomy" id="1854472"/>
    <lineage>
        <taxon>Eukaryota</taxon>
        <taxon>Fungi</taxon>
        <taxon>Dikarya</taxon>
        <taxon>Ascomycota</taxon>
        <taxon>Pezizomycotina</taxon>
        <taxon>Sordariomycetes</taxon>
        <taxon>Sordariomycetidae</taxon>
        <taxon>Sordariales</taxon>
        <taxon>Chaetomiaceae</taxon>
        <taxon>Chaetomium</taxon>
    </lineage>
</organism>
<dbReference type="Proteomes" id="UP001278766">
    <property type="component" value="Unassembled WGS sequence"/>
</dbReference>
<evidence type="ECO:0000259" key="17">
    <source>
        <dbReference type="Pfam" id="PF03443"/>
    </source>
</evidence>
<evidence type="ECO:0000256" key="9">
    <source>
        <dbReference type="ARBA" id="ARBA00023033"/>
    </source>
</evidence>
<gene>
    <name evidence="18" type="ORF">B0H64DRAFT_19688</name>
</gene>
<evidence type="ECO:0000256" key="11">
    <source>
        <dbReference type="ARBA" id="ARBA00023277"/>
    </source>
</evidence>
<keyword evidence="12" id="KW-0624">Polysaccharide degradation</keyword>
<comment type="subcellular location">
    <subcellularLocation>
        <location evidence="2">Secreted</location>
    </subcellularLocation>
</comment>
<comment type="caution">
    <text evidence="18">The sequence shown here is derived from an EMBL/GenBank/DDBJ whole genome shotgun (WGS) entry which is preliminary data.</text>
</comment>
<keyword evidence="9" id="KW-0503">Monooxygenase</keyword>
<comment type="cofactor">
    <cofactor evidence="1">
        <name>Cu(2+)</name>
        <dbReference type="ChEBI" id="CHEBI:29036"/>
    </cofactor>
</comment>
<keyword evidence="10" id="KW-1015">Disulfide bond</keyword>
<dbReference type="Pfam" id="PF03443">
    <property type="entry name" value="AA9"/>
    <property type="match status" value="1"/>
</dbReference>
<reference evidence="18" key="1">
    <citation type="journal article" date="2023" name="Mol. Phylogenet. Evol.">
        <title>Genome-scale phylogeny and comparative genomics of the fungal order Sordariales.</title>
        <authorList>
            <person name="Hensen N."/>
            <person name="Bonometti L."/>
            <person name="Westerberg I."/>
            <person name="Brannstrom I.O."/>
            <person name="Guillou S."/>
            <person name="Cros-Aarteil S."/>
            <person name="Calhoun S."/>
            <person name="Haridas S."/>
            <person name="Kuo A."/>
            <person name="Mondo S."/>
            <person name="Pangilinan J."/>
            <person name="Riley R."/>
            <person name="LaButti K."/>
            <person name="Andreopoulos B."/>
            <person name="Lipzen A."/>
            <person name="Chen C."/>
            <person name="Yan M."/>
            <person name="Daum C."/>
            <person name="Ng V."/>
            <person name="Clum A."/>
            <person name="Steindorff A."/>
            <person name="Ohm R.A."/>
            <person name="Martin F."/>
            <person name="Silar P."/>
            <person name="Natvig D.O."/>
            <person name="Lalanne C."/>
            <person name="Gautier V."/>
            <person name="Ament-Velasquez S.L."/>
            <person name="Kruys A."/>
            <person name="Hutchinson M.I."/>
            <person name="Powell A.J."/>
            <person name="Barry K."/>
            <person name="Miller A.N."/>
            <person name="Grigoriev I.V."/>
            <person name="Debuchy R."/>
            <person name="Gladieux P."/>
            <person name="Hiltunen Thoren M."/>
            <person name="Johannesson H."/>
        </authorList>
    </citation>
    <scope>NUCLEOTIDE SEQUENCE</scope>
    <source>
        <strain evidence="18">CBS 168.71</strain>
    </source>
</reference>
<dbReference type="PANTHER" id="PTHR33353">
    <property type="entry name" value="PUTATIVE (AFU_ORTHOLOGUE AFUA_1G12560)-RELATED"/>
    <property type="match status" value="1"/>
</dbReference>
<evidence type="ECO:0000256" key="2">
    <source>
        <dbReference type="ARBA" id="ARBA00004613"/>
    </source>
</evidence>
<accession>A0AAE0LWU8</accession>
<evidence type="ECO:0000256" key="16">
    <source>
        <dbReference type="SAM" id="SignalP"/>
    </source>
</evidence>
<evidence type="ECO:0000313" key="18">
    <source>
        <dbReference type="EMBL" id="KAK3300616.1"/>
    </source>
</evidence>
<dbReference type="InterPro" id="IPR049892">
    <property type="entry name" value="AA9"/>
</dbReference>
<dbReference type="AlphaFoldDB" id="A0AAE0LWU8"/>
<evidence type="ECO:0000256" key="6">
    <source>
        <dbReference type="ARBA" id="ARBA00023001"/>
    </source>
</evidence>
<sequence length="330" mass="36430">MGVSALLFILMVATSLVEGHNAWVRVAVNGKWARPFEFIRNLTAPFEELERPSCTGCNPRCYVCPTWADYDYPQSVRCGRDNMAHAADTDVLRVKAGDELTFLSTTLAQDAWQASGVQWDGCPDGKGVCTPGRTSSPPDRVYHNGPIIAHLSKVPEGQDVHEYDGSGKWTKIYTMGATLVTDVDREDIPSPYFWKGSVDQDFQVSSPPFKFQIPKQTPAGQYLLRMDSVNIGMHTMPKDGSDWIWQSGETQVYPGCAQIEVQSDYTGSLPEGGVQIPEALFTKSPGMSLLGVSGEFGPGRYQRIVLDPEYVYPGGPLWDGEKLVQDRILP</sequence>
<keyword evidence="6" id="KW-0136">Cellulose degradation</keyword>
<keyword evidence="5 16" id="KW-0732">Signal</keyword>
<evidence type="ECO:0000313" key="19">
    <source>
        <dbReference type="Proteomes" id="UP001278766"/>
    </source>
</evidence>
<evidence type="ECO:0000256" key="7">
    <source>
        <dbReference type="ARBA" id="ARBA00023002"/>
    </source>
</evidence>
<dbReference type="GO" id="GO:0016787">
    <property type="term" value="F:hydrolase activity"/>
    <property type="evidence" value="ECO:0007669"/>
    <property type="project" value="UniProtKB-KW"/>
</dbReference>
<evidence type="ECO:0000256" key="13">
    <source>
        <dbReference type="ARBA" id="ARBA00044502"/>
    </source>
</evidence>
<dbReference type="EMBL" id="JAUEPN010000001">
    <property type="protein sequence ID" value="KAK3300616.1"/>
    <property type="molecule type" value="Genomic_DNA"/>
</dbReference>
<dbReference type="GO" id="GO:0030245">
    <property type="term" value="P:cellulose catabolic process"/>
    <property type="evidence" value="ECO:0007669"/>
    <property type="project" value="UniProtKB-KW"/>
</dbReference>
<evidence type="ECO:0000256" key="12">
    <source>
        <dbReference type="ARBA" id="ARBA00023326"/>
    </source>
</evidence>
<evidence type="ECO:0000256" key="10">
    <source>
        <dbReference type="ARBA" id="ARBA00023157"/>
    </source>
</evidence>
<evidence type="ECO:0000256" key="3">
    <source>
        <dbReference type="ARBA" id="ARBA00022525"/>
    </source>
</evidence>
<keyword evidence="11" id="KW-0119">Carbohydrate metabolism</keyword>
<dbReference type="GO" id="GO:0004497">
    <property type="term" value="F:monooxygenase activity"/>
    <property type="evidence" value="ECO:0007669"/>
    <property type="project" value="UniProtKB-KW"/>
</dbReference>
<comment type="similarity">
    <text evidence="13">Belongs to the polysaccharide monooxygenase AA9 family.</text>
</comment>
<dbReference type="PANTHER" id="PTHR33353:SF10">
    <property type="entry name" value="ENDO-BETA-1,4-GLUCANASE D"/>
    <property type="match status" value="1"/>
</dbReference>
<keyword evidence="18" id="KW-0378">Hydrolase</keyword>
<feature type="domain" description="Auxiliary Activity family 9 catalytic" evidence="17">
    <location>
        <begin position="74"/>
        <end position="287"/>
    </location>
</feature>
<evidence type="ECO:0000256" key="14">
    <source>
        <dbReference type="ARBA" id="ARBA00045077"/>
    </source>
</evidence>
<dbReference type="EC" id="1.14.99.56" evidence="15"/>
<reference evidence="18" key="2">
    <citation type="submission" date="2023-06" db="EMBL/GenBank/DDBJ databases">
        <authorList>
            <consortium name="Lawrence Berkeley National Laboratory"/>
            <person name="Haridas S."/>
            <person name="Hensen N."/>
            <person name="Bonometti L."/>
            <person name="Westerberg I."/>
            <person name="Brannstrom I.O."/>
            <person name="Guillou S."/>
            <person name="Cros-Aarteil S."/>
            <person name="Calhoun S."/>
            <person name="Kuo A."/>
            <person name="Mondo S."/>
            <person name="Pangilinan J."/>
            <person name="Riley R."/>
            <person name="Labutti K."/>
            <person name="Andreopoulos B."/>
            <person name="Lipzen A."/>
            <person name="Chen C."/>
            <person name="Yanf M."/>
            <person name="Daum C."/>
            <person name="Ng V."/>
            <person name="Clum A."/>
            <person name="Steindorff A."/>
            <person name="Ohm R."/>
            <person name="Martin F."/>
            <person name="Silar P."/>
            <person name="Natvig D."/>
            <person name="Lalanne C."/>
            <person name="Gautier V."/>
            <person name="Ament-Velasquez S.L."/>
            <person name="Kruys A."/>
            <person name="Hutchinson M.I."/>
            <person name="Powell A.J."/>
            <person name="Barry K."/>
            <person name="Miller A.N."/>
            <person name="Grigoriev I.V."/>
            <person name="Debuchy R."/>
            <person name="Gladieux P."/>
            <person name="Thoren M.H."/>
            <person name="Johannesson H."/>
        </authorList>
    </citation>
    <scope>NUCLEOTIDE SEQUENCE</scope>
    <source>
        <strain evidence="18">CBS 168.71</strain>
    </source>
</reference>
<dbReference type="Gene3D" id="2.70.50.70">
    <property type="match status" value="1"/>
</dbReference>
<evidence type="ECO:0000256" key="8">
    <source>
        <dbReference type="ARBA" id="ARBA00023008"/>
    </source>
</evidence>
<dbReference type="GeneID" id="87836128"/>
<keyword evidence="19" id="KW-1185">Reference proteome</keyword>
<feature type="signal peptide" evidence="16">
    <location>
        <begin position="1"/>
        <end position="19"/>
    </location>
</feature>
<comment type="catalytic activity">
    <reaction evidence="14">
        <text>[(1-&gt;4)-beta-D-glucosyl]n+m + reduced acceptor + O2 = 4-dehydro-beta-D-glucosyl-[(1-&gt;4)-beta-D-glucosyl]n-1 + [(1-&gt;4)-beta-D-glucosyl]m + acceptor + H2O.</text>
        <dbReference type="EC" id="1.14.99.56"/>
    </reaction>
</comment>
<dbReference type="GO" id="GO:0046872">
    <property type="term" value="F:metal ion binding"/>
    <property type="evidence" value="ECO:0007669"/>
    <property type="project" value="UniProtKB-KW"/>
</dbReference>
<dbReference type="GO" id="GO:0005576">
    <property type="term" value="C:extracellular region"/>
    <property type="evidence" value="ECO:0007669"/>
    <property type="project" value="UniProtKB-SubCell"/>
</dbReference>
<dbReference type="InterPro" id="IPR005103">
    <property type="entry name" value="AA9_LPMO"/>
</dbReference>
<keyword evidence="7" id="KW-0560">Oxidoreductase</keyword>
<dbReference type="RefSeq" id="XP_062664130.1">
    <property type="nucleotide sequence ID" value="XM_062799180.1"/>
</dbReference>